<evidence type="ECO:0000256" key="1">
    <source>
        <dbReference type="ARBA" id="ARBA00004651"/>
    </source>
</evidence>
<dbReference type="InterPro" id="IPR035973">
    <property type="entry name" value="Cyt_c_oxidase_su3-like_sf"/>
</dbReference>
<dbReference type="EMBL" id="RPFJ01000014">
    <property type="protein sequence ID" value="RPD95996.1"/>
    <property type="molecule type" value="Genomic_DNA"/>
</dbReference>
<dbReference type="Proteomes" id="UP000270856">
    <property type="component" value="Unassembled WGS sequence"/>
</dbReference>
<dbReference type="PROSITE" id="PS50253">
    <property type="entry name" value="COX3"/>
    <property type="match status" value="1"/>
</dbReference>
<proteinExistence type="inferred from homology"/>
<accession>A0A3N4NSD8</accession>
<dbReference type="InterPro" id="IPR000298">
    <property type="entry name" value="Cyt_c_oxidase-like_su3"/>
</dbReference>
<evidence type="ECO:0000256" key="3">
    <source>
        <dbReference type="ARBA" id="ARBA00022475"/>
    </source>
</evidence>
<feature type="transmembrane region" description="Helical" evidence="8">
    <location>
        <begin position="120"/>
        <end position="147"/>
    </location>
</feature>
<feature type="transmembrane region" description="Helical" evidence="8">
    <location>
        <begin position="168"/>
        <end position="187"/>
    </location>
</feature>
<evidence type="ECO:0000256" key="6">
    <source>
        <dbReference type="ARBA" id="ARBA00023136"/>
    </source>
</evidence>
<keyword evidence="5 8" id="KW-1133">Transmembrane helix</keyword>
<keyword evidence="3" id="KW-1003">Cell membrane</keyword>
<dbReference type="GO" id="GO:0019646">
    <property type="term" value="P:aerobic electron transport chain"/>
    <property type="evidence" value="ECO:0007669"/>
    <property type="project" value="InterPro"/>
</dbReference>
<dbReference type="CDD" id="cd00386">
    <property type="entry name" value="Heme_Cu_Oxidase_III_like"/>
    <property type="match status" value="1"/>
</dbReference>
<organism evidence="10 11">
    <name type="scientific">Aureibaculum marinum</name>
    <dbReference type="NCBI Taxonomy" id="2487930"/>
    <lineage>
        <taxon>Bacteria</taxon>
        <taxon>Pseudomonadati</taxon>
        <taxon>Bacteroidota</taxon>
        <taxon>Flavobacteriia</taxon>
        <taxon>Flavobacteriales</taxon>
        <taxon>Flavobacteriaceae</taxon>
        <taxon>Aureibaculum</taxon>
    </lineage>
</organism>
<dbReference type="GO" id="GO:0005886">
    <property type="term" value="C:plasma membrane"/>
    <property type="evidence" value="ECO:0007669"/>
    <property type="project" value="UniProtKB-SubCell"/>
</dbReference>
<sequence length="188" mass="21195">MIMDAQVKSRATKQMMYVAIISMIMMFAGLTSAYVISSKREDWVTFGLPQGLYISSILIMLSSVSYYLAKKNIHKNNRALTTIFLILTLVLAVGFVAFQVKGFNQLREVGLYFTGEGSVVSSSMLVVISFAHLLHVAAGLIVLLVVLINHLRHKYKPNDALGLEVGGIFWHFVDVLWIFLFLFFYFIT</sequence>
<evidence type="ECO:0000256" key="8">
    <source>
        <dbReference type="SAM" id="Phobius"/>
    </source>
</evidence>
<gene>
    <name evidence="10" type="ORF">EGM88_11045</name>
</gene>
<dbReference type="SUPFAM" id="SSF81452">
    <property type="entry name" value="Cytochrome c oxidase subunit III-like"/>
    <property type="match status" value="1"/>
</dbReference>
<evidence type="ECO:0000259" key="9">
    <source>
        <dbReference type="PROSITE" id="PS50253"/>
    </source>
</evidence>
<evidence type="ECO:0000256" key="4">
    <source>
        <dbReference type="ARBA" id="ARBA00022692"/>
    </source>
</evidence>
<comment type="similarity">
    <text evidence="2 7">Belongs to the cytochrome c oxidase subunit 3 family.</text>
</comment>
<dbReference type="Pfam" id="PF00510">
    <property type="entry name" value="COX3"/>
    <property type="match status" value="1"/>
</dbReference>
<comment type="caution">
    <text evidence="10">The sequence shown here is derived from an EMBL/GenBank/DDBJ whole genome shotgun (WGS) entry which is preliminary data.</text>
</comment>
<feature type="transmembrane region" description="Helical" evidence="8">
    <location>
        <begin position="48"/>
        <end position="68"/>
    </location>
</feature>
<dbReference type="AlphaFoldDB" id="A0A3N4NSD8"/>
<evidence type="ECO:0000256" key="7">
    <source>
        <dbReference type="RuleBase" id="RU003376"/>
    </source>
</evidence>
<dbReference type="PANTHER" id="PTHR11403:SF2">
    <property type="entry name" value="CYTOCHROME BO(3) UBIQUINOL OXIDASE SUBUNIT 3"/>
    <property type="match status" value="1"/>
</dbReference>
<keyword evidence="4 7" id="KW-0812">Transmembrane</keyword>
<reference evidence="10 11" key="1">
    <citation type="submission" date="2018-11" db="EMBL/GenBank/DDBJ databases">
        <title>Aureibaculum marinum gen. nov., sp. nov., a member of the family Flavobacteriaceae isolated from the Bohai Sea.</title>
        <authorList>
            <person name="Ji X."/>
        </authorList>
    </citation>
    <scope>NUCLEOTIDE SEQUENCE [LARGE SCALE GENOMIC DNA]</scope>
    <source>
        <strain evidence="10 11">BH-SD17</strain>
    </source>
</reference>
<feature type="transmembrane region" description="Helical" evidence="8">
    <location>
        <begin position="80"/>
        <end position="100"/>
    </location>
</feature>
<evidence type="ECO:0000256" key="2">
    <source>
        <dbReference type="ARBA" id="ARBA00010581"/>
    </source>
</evidence>
<evidence type="ECO:0000256" key="5">
    <source>
        <dbReference type="ARBA" id="ARBA00022989"/>
    </source>
</evidence>
<dbReference type="PANTHER" id="PTHR11403">
    <property type="entry name" value="CYTOCHROME C OXIDASE SUBUNIT III"/>
    <property type="match status" value="1"/>
</dbReference>
<feature type="transmembrane region" description="Helical" evidence="8">
    <location>
        <begin position="16"/>
        <end position="36"/>
    </location>
</feature>
<comment type="subcellular location">
    <subcellularLocation>
        <location evidence="1 7">Cell membrane</location>
        <topology evidence="1 7">Multi-pass membrane protein</topology>
    </subcellularLocation>
</comment>
<evidence type="ECO:0000313" key="11">
    <source>
        <dbReference type="Proteomes" id="UP000270856"/>
    </source>
</evidence>
<keyword evidence="6 8" id="KW-0472">Membrane</keyword>
<dbReference type="GO" id="GO:0004129">
    <property type="term" value="F:cytochrome-c oxidase activity"/>
    <property type="evidence" value="ECO:0007669"/>
    <property type="project" value="InterPro"/>
</dbReference>
<name>A0A3N4NSD8_9FLAO</name>
<dbReference type="Gene3D" id="1.20.120.80">
    <property type="entry name" value="Cytochrome c oxidase, subunit III, four-helix bundle"/>
    <property type="match status" value="1"/>
</dbReference>
<protein>
    <submittedName>
        <fullName evidence="10">Heme-copper oxidase subunit III</fullName>
    </submittedName>
</protein>
<keyword evidence="11" id="KW-1185">Reference proteome</keyword>
<dbReference type="InterPro" id="IPR024791">
    <property type="entry name" value="Cyt_c/ubiquinol_Oxase_su3"/>
</dbReference>
<feature type="domain" description="Heme-copper oxidase subunit III family profile" evidence="9">
    <location>
        <begin position="1"/>
        <end position="188"/>
    </location>
</feature>
<evidence type="ECO:0000313" key="10">
    <source>
        <dbReference type="EMBL" id="RPD95996.1"/>
    </source>
</evidence>
<dbReference type="InterPro" id="IPR013833">
    <property type="entry name" value="Cyt_c_oxidase_su3_a-hlx"/>
</dbReference>
<dbReference type="OrthoDB" id="679789at2"/>